<dbReference type="InterPro" id="IPR011009">
    <property type="entry name" value="Kinase-like_dom_sf"/>
</dbReference>
<keyword evidence="3" id="KW-1185">Reference proteome</keyword>
<name>A0A1X7S840_ZYMT9</name>
<evidence type="ECO:0000256" key="1">
    <source>
        <dbReference type="SAM" id="MobiDB-lite"/>
    </source>
</evidence>
<dbReference type="InterPro" id="IPR004119">
    <property type="entry name" value="EcKL"/>
</dbReference>
<dbReference type="AlphaFoldDB" id="A0A1X7S840"/>
<protein>
    <recommendedName>
        <fullName evidence="4">Aminoglycoside phosphotransferase domain-containing protein</fullName>
    </recommendedName>
</protein>
<dbReference type="Proteomes" id="UP000215127">
    <property type="component" value="Chromosome 12"/>
</dbReference>
<feature type="region of interest" description="Disordered" evidence="1">
    <location>
        <begin position="45"/>
        <end position="75"/>
    </location>
</feature>
<proteinExistence type="predicted"/>
<evidence type="ECO:0008006" key="4">
    <source>
        <dbReference type="Google" id="ProtNLM"/>
    </source>
</evidence>
<dbReference type="SUPFAM" id="SSF56112">
    <property type="entry name" value="Protein kinase-like (PK-like)"/>
    <property type="match status" value="1"/>
</dbReference>
<accession>A0A1X7S840</accession>
<dbReference type="PANTHER" id="PTHR11012">
    <property type="entry name" value="PROTEIN KINASE-LIKE DOMAIN-CONTAINING"/>
    <property type="match status" value="1"/>
</dbReference>
<evidence type="ECO:0000313" key="2">
    <source>
        <dbReference type="EMBL" id="SMQ55842.1"/>
    </source>
</evidence>
<dbReference type="PANTHER" id="PTHR11012:SF30">
    <property type="entry name" value="PROTEIN KINASE-LIKE DOMAIN-CONTAINING"/>
    <property type="match status" value="1"/>
</dbReference>
<gene>
    <name evidence="2" type="ORF">ZT3D7_G10997</name>
</gene>
<dbReference type="Gene3D" id="3.90.1200.10">
    <property type="match status" value="1"/>
</dbReference>
<sequence length="442" mass="49403">MHSEEELLALANELLLPLHLEATECEVLQPLWADYGSISRLTISSRSTRSTNSPAPKTLILKSITPPPVKGSSPSESHLRKLISYEVEQHFYTKLVPLLPESTPVARCVASATPLDSTSKQNITTILTDLREAFPIAAEEQRSELSTSQVHAALDWLANFHGFWSTRNAELRSSRLRLPPLEEQAAGTFTKSPGVWLNGGYTYFATRQSEYKTLQEDSDSPWREVLCSPLPDPLSKKSIAELVAAIIAPSRLSSIPNPTSPYETLLHGDVKSANLFTTPSPSSSASAAFFDFQYVGLGLGVCDLAKLFTCSVPMSMLIGSGDGSAPRLKGKQSKLEMREGERRLLERYRQTYEKVSGKAYPWEELERHWNCALVDWLRFQAGWGFWGNTYWLEARVRFILADQEWTKWMQRTAADTLEFVALAREFETSETQATMSDASLNS</sequence>
<reference evidence="2 3" key="1">
    <citation type="submission" date="2016-06" db="EMBL/GenBank/DDBJ databases">
        <authorList>
            <person name="Kjaerup R.B."/>
            <person name="Dalgaard T.S."/>
            <person name="Juul-Madsen H.R."/>
        </authorList>
    </citation>
    <scope>NUCLEOTIDE SEQUENCE [LARGE SCALE GENOMIC DNA]</scope>
</reference>
<dbReference type="Pfam" id="PF02958">
    <property type="entry name" value="EcKL"/>
    <property type="match status" value="1"/>
</dbReference>
<evidence type="ECO:0000313" key="3">
    <source>
        <dbReference type="Proteomes" id="UP000215127"/>
    </source>
</evidence>
<dbReference type="EMBL" id="LT853703">
    <property type="protein sequence ID" value="SMQ55842.1"/>
    <property type="molecule type" value="Genomic_DNA"/>
</dbReference>
<organism evidence="2 3">
    <name type="scientific">Zymoseptoria tritici (strain ST99CH_3D7)</name>
    <dbReference type="NCBI Taxonomy" id="1276538"/>
    <lineage>
        <taxon>Eukaryota</taxon>
        <taxon>Fungi</taxon>
        <taxon>Dikarya</taxon>
        <taxon>Ascomycota</taxon>
        <taxon>Pezizomycotina</taxon>
        <taxon>Dothideomycetes</taxon>
        <taxon>Dothideomycetidae</taxon>
        <taxon>Mycosphaerellales</taxon>
        <taxon>Mycosphaerellaceae</taxon>
        <taxon>Zymoseptoria</taxon>
    </lineage>
</organism>